<keyword evidence="3" id="KW-1185">Reference proteome</keyword>
<evidence type="ECO:0000313" key="3">
    <source>
        <dbReference type="Proteomes" id="UP000311605"/>
    </source>
</evidence>
<organism evidence="2 3">
    <name type="scientific">Aliirhizobium smilacinae</name>
    <dbReference type="NCBI Taxonomy" id="1395944"/>
    <lineage>
        <taxon>Bacteria</taxon>
        <taxon>Pseudomonadati</taxon>
        <taxon>Pseudomonadota</taxon>
        <taxon>Alphaproteobacteria</taxon>
        <taxon>Hyphomicrobiales</taxon>
        <taxon>Rhizobiaceae</taxon>
        <taxon>Aliirhizobium</taxon>
    </lineage>
</organism>
<accession>A0A5C4X7X1</accession>
<comment type="caution">
    <text evidence="2">The sequence shown here is derived from an EMBL/GenBank/DDBJ whole genome shotgun (WGS) entry which is preliminary data.</text>
</comment>
<protein>
    <submittedName>
        <fullName evidence="2">Uncharacterized protein</fullName>
    </submittedName>
</protein>
<feature type="region of interest" description="Disordered" evidence="1">
    <location>
        <begin position="55"/>
        <end position="79"/>
    </location>
</feature>
<gene>
    <name evidence="2" type="ORF">FHP24_28235</name>
</gene>
<dbReference type="AlphaFoldDB" id="A0A5C4X7X1"/>
<dbReference type="EMBL" id="VDMN01000014">
    <property type="protein sequence ID" value="TNM59605.1"/>
    <property type="molecule type" value="Genomic_DNA"/>
</dbReference>
<dbReference type="OrthoDB" id="8265887at2"/>
<evidence type="ECO:0000256" key="1">
    <source>
        <dbReference type="SAM" id="MobiDB-lite"/>
    </source>
</evidence>
<reference evidence="2 3" key="1">
    <citation type="submission" date="2019-06" db="EMBL/GenBank/DDBJ databases">
        <title>The draft genome of Rhizobium smilacinae PTYR-5.</title>
        <authorList>
            <person name="Liu L."/>
            <person name="Li L."/>
            <person name="Zhang X."/>
        </authorList>
    </citation>
    <scope>NUCLEOTIDE SEQUENCE [LARGE SCALE GENOMIC DNA]</scope>
    <source>
        <strain evidence="2 3">PTYR-5</strain>
    </source>
</reference>
<dbReference type="Proteomes" id="UP000311605">
    <property type="component" value="Unassembled WGS sequence"/>
</dbReference>
<dbReference type="RefSeq" id="WP_139679577.1">
    <property type="nucleotide sequence ID" value="NZ_VDMN01000014.1"/>
</dbReference>
<proteinExistence type="predicted"/>
<feature type="compositionally biased region" description="Polar residues" evidence="1">
    <location>
        <begin position="66"/>
        <end position="79"/>
    </location>
</feature>
<sequence>MPSETISREEFSVLVDRAGLKLDEAQFEAMRGSYVHIRALTDLLRVPRSRKTEGAHVFHAPMPSADKQSASADTSISKE</sequence>
<evidence type="ECO:0000313" key="2">
    <source>
        <dbReference type="EMBL" id="TNM59605.1"/>
    </source>
</evidence>
<name>A0A5C4X7X1_9HYPH</name>